<dbReference type="Pfam" id="PF00717">
    <property type="entry name" value="Peptidase_S24"/>
    <property type="match status" value="1"/>
</dbReference>
<evidence type="ECO:0000256" key="4">
    <source>
        <dbReference type="ARBA" id="ARBA00022813"/>
    </source>
</evidence>
<keyword evidence="6" id="KW-0742">SOS response</keyword>
<dbReference type="PANTHER" id="PTHR33516:SF2">
    <property type="entry name" value="LEXA REPRESSOR-RELATED"/>
    <property type="match status" value="1"/>
</dbReference>
<evidence type="ECO:0000256" key="5">
    <source>
        <dbReference type="ARBA" id="ARBA00023204"/>
    </source>
</evidence>
<reference evidence="9" key="1">
    <citation type="submission" date="2017-06" db="EMBL/GenBank/DDBJ databases">
        <authorList>
            <person name="Kim H.J."/>
            <person name="Triplett B.A."/>
        </authorList>
    </citation>
    <scope>NUCLEOTIDE SEQUENCE [LARGE SCALE GENOMIC DNA]</scope>
    <source>
        <strain evidence="9">AU17325</strain>
    </source>
</reference>
<dbReference type="PANTHER" id="PTHR33516">
    <property type="entry name" value="LEXA REPRESSOR"/>
    <property type="match status" value="1"/>
</dbReference>
<accession>A0A228HMF8</accession>
<dbReference type="NCBIfam" id="NF007621">
    <property type="entry name" value="PRK10276.1"/>
    <property type="match status" value="1"/>
</dbReference>
<name>A0A228HMF8_9BURK</name>
<dbReference type="EMBL" id="CABVQC010000021">
    <property type="protein sequence ID" value="VWB74497.1"/>
    <property type="molecule type" value="Genomic_DNA"/>
</dbReference>
<dbReference type="GO" id="GO:0006281">
    <property type="term" value="P:DNA repair"/>
    <property type="evidence" value="ECO:0007669"/>
    <property type="project" value="UniProtKB-KW"/>
</dbReference>
<evidence type="ECO:0000313" key="10">
    <source>
        <dbReference type="EMBL" id="VWB74497.1"/>
    </source>
</evidence>
<evidence type="ECO:0000256" key="3">
    <source>
        <dbReference type="ARBA" id="ARBA00022801"/>
    </source>
</evidence>
<evidence type="ECO:0000313" key="12">
    <source>
        <dbReference type="Proteomes" id="UP000494261"/>
    </source>
</evidence>
<evidence type="ECO:0000256" key="1">
    <source>
        <dbReference type="ARBA" id="ARBA00007484"/>
    </source>
</evidence>
<reference evidence="10 12" key="4">
    <citation type="submission" date="2019-09" db="EMBL/GenBank/DDBJ databases">
        <authorList>
            <person name="Depoorter E."/>
        </authorList>
    </citation>
    <scope>NUCLEOTIDE SEQUENCE [LARGE SCALE GENOMIC DNA]</scope>
    <source>
        <strain evidence="10">LMG 13014</strain>
    </source>
</reference>
<dbReference type="RefSeq" id="WP_089454692.1">
    <property type="nucleotide sequence ID" value="NZ_CABVQC010000021.1"/>
</dbReference>
<dbReference type="EMBL" id="NKFA01000045">
    <property type="protein sequence ID" value="OXI31069.1"/>
    <property type="molecule type" value="Genomic_DNA"/>
</dbReference>
<dbReference type="GO" id="GO:0003677">
    <property type="term" value="F:DNA binding"/>
    <property type="evidence" value="ECO:0007669"/>
    <property type="project" value="InterPro"/>
</dbReference>
<reference evidence="11" key="2">
    <citation type="submission" date="2017-06" db="EMBL/GenBank/DDBJ databases">
        <authorList>
            <person name="LiPuma J."/>
            <person name="Spilker T."/>
        </authorList>
    </citation>
    <scope>NUCLEOTIDE SEQUENCE [LARGE SCALE GENOMIC DNA]</scope>
    <source>
        <strain evidence="11">AU17325</strain>
    </source>
</reference>
<evidence type="ECO:0000256" key="2">
    <source>
        <dbReference type="ARBA" id="ARBA00022763"/>
    </source>
</evidence>
<feature type="domain" description="Peptidase S24/S26A/S26B/S26C" evidence="8">
    <location>
        <begin position="24"/>
        <end position="138"/>
    </location>
</feature>
<protein>
    <submittedName>
        <fullName evidence="10">LexA repressor</fullName>
    </submittedName>
    <submittedName>
        <fullName evidence="9">Peptidase</fullName>
    </submittedName>
</protein>
<evidence type="ECO:0000313" key="11">
    <source>
        <dbReference type="Proteomes" id="UP000214600"/>
    </source>
</evidence>
<dbReference type="InterPro" id="IPR015927">
    <property type="entry name" value="Peptidase_S24_S26A/B/C"/>
</dbReference>
<gene>
    <name evidence="10" type="ORF">BLA13014_03397</name>
    <name evidence="9" type="ORF">CFB84_42475</name>
</gene>
<keyword evidence="3 7" id="KW-0378">Hydrolase</keyword>
<reference evidence="9 11" key="3">
    <citation type="submission" date="2017-08" db="EMBL/GenBank/DDBJ databases">
        <title>WGS of novel Burkholderia cepaca complex species.</title>
        <authorList>
            <person name="Lipuma J."/>
            <person name="Spilker T."/>
        </authorList>
    </citation>
    <scope>NUCLEOTIDE SEQUENCE [LARGE SCALE GENOMIC DNA]</scope>
    <source>
        <strain evidence="9 11">AU17325</strain>
    </source>
</reference>
<dbReference type="Proteomes" id="UP000214600">
    <property type="component" value="Unassembled WGS sequence"/>
</dbReference>
<dbReference type="InterPro" id="IPR039418">
    <property type="entry name" value="LexA-like"/>
</dbReference>
<sequence>MSATPDPNTVPQIDCGKPVPVAEVLARVPAGFPSPAQDHAVSRIDLNQVLIRHQLATYFLTVSGPSMRDAGIDDGDRLIVDRAVRPRHGDVVVAVVDGELTVKRLYQRGGIVKLQAANPTFPDIRPRDGNVLEIWGVATYCIKALP</sequence>
<evidence type="ECO:0000256" key="6">
    <source>
        <dbReference type="ARBA" id="ARBA00023236"/>
    </source>
</evidence>
<dbReference type="AlphaFoldDB" id="A0A228HMF8"/>
<evidence type="ECO:0000313" key="9">
    <source>
        <dbReference type="EMBL" id="OXI31069.1"/>
    </source>
</evidence>
<evidence type="ECO:0000259" key="8">
    <source>
        <dbReference type="Pfam" id="PF00717"/>
    </source>
</evidence>
<dbReference type="CDD" id="cd06529">
    <property type="entry name" value="S24_LexA-like"/>
    <property type="match status" value="1"/>
</dbReference>
<dbReference type="GO" id="GO:0016787">
    <property type="term" value="F:hydrolase activity"/>
    <property type="evidence" value="ECO:0007669"/>
    <property type="project" value="UniProtKB-KW"/>
</dbReference>
<dbReference type="Gene3D" id="2.10.109.10">
    <property type="entry name" value="Umud Fragment, subunit A"/>
    <property type="match status" value="1"/>
</dbReference>
<keyword evidence="4 7" id="KW-0068">Autocatalytic cleavage</keyword>
<dbReference type="PRINTS" id="PR00726">
    <property type="entry name" value="LEXASERPTASE"/>
</dbReference>
<dbReference type="GeneID" id="99665044"/>
<dbReference type="GO" id="GO:0006355">
    <property type="term" value="P:regulation of DNA-templated transcription"/>
    <property type="evidence" value="ECO:0007669"/>
    <property type="project" value="InterPro"/>
</dbReference>
<dbReference type="InterPro" id="IPR006197">
    <property type="entry name" value="Peptidase_S24_LexA"/>
</dbReference>
<dbReference type="OrthoDB" id="9802364at2"/>
<comment type="similarity">
    <text evidence="1 7">Belongs to the peptidase S24 family.</text>
</comment>
<accession>A0A6P2M251</accession>
<keyword evidence="5" id="KW-0234">DNA repair</keyword>
<keyword evidence="2" id="KW-0227">DNA damage</keyword>
<dbReference type="InterPro" id="IPR036286">
    <property type="entry name" value="LexA/Signal_pep-like_sf"/>
</dbReference>
<proteinExistence type="inferred from homology"/>
<dbReference type="GO" id="GO:0009432">
    <property type="term" value="P:SOS response"/>
    <property type="evidence" value="ECO:0007669"/>
    <property type="project" value="UniProtKB-KW"/>
</dbReference>
<dbReference type="SUPFAM" id="SSF51306">
    <property type="entry name" value="LexA/Signal peptidase"/>
    <property type="match status" value="1"/>
</dbReference>
<organism evidence="9 11">
    <name type="scientific">Burkholderia aenigmatica</name>
    <dbReference type="NCBI Taxonomy" id="2015348"/>
    <lineage>
        <taxon>Bacteria</taxon>
        <taxon>Pseudomonadati</taxon>
        <taxon>Pseudomonadota</taxon>
        <taxon>Betaproteobacteria</taxon>
        <taxon>Burkholderiales</taxon>
        <taxon>Burkholderiaceae</taxon>
        <taxon>Burkholderia</taxon>
        <taxon>Burkholderia cepacia complex</taxon>
    </lineage>
</organism>
<evidence type="ECO:0000256" key="7">
    <source>
        <dbReference type="RuleBase" id="RU003991"/>
    </source>
</evidence>
<dbReference type="InterPro" id="IPR050077">
    <property type="entry name" value="LexA_repressor"/>
</dbReference>
<dbReference type="Proteomes" id="UP000494261">
    <property type="component" value="Unassembled WGS sequence"/>
</dbReference>